<evidence type="ECO:0000313" key="7">
    <source>
        <dbReference type="Ensembl" id="ENSSSUP00005031090.1"/>
    </source>
</evidence>
<dbReference type="GO" id="GO:0045892">
    <property type="term" value="P:negative regulation of DNA-templated transcription"/>
    <property type="evidence" value="ECO:0007669"/>
    <property type="project" value="TreeGrafter"/>
</dbReference>
<dbReference type="Proteomes" id="UP000472268">
    <property type="component" value="Unplaced"/>
</dbReference>
<dbReference type="Ensembl" id="ENSSSUT00005035473.1">
    <property type="protein sequence ID" value="ENSSSUP00005031090.1"/>
    <property type="gene ID" value="ENSSSUG00005020039.1"/>
</dbReference>
<dbReference type="InterPro" id="IPR038348">
    <property type="entry name" value="SLED_sf"/>
</dbReference>
<reference evidence="7" key="1">
    <citation type="submission" date="2025-08" db="UniProtKB">
        <authorList>
            <consortium name="Ensembl"/>
        </authorList>
    </citation>
    <scope>IDENTIFICATION</scope>
</reference>
<dbReference type="InterPro" id="IPR033763">
    <property type="entry name" value="SCML2_RBR"/>
</dbReference>
<dbReference type="Pfam" id="PF12140">
    <property type="entry name" value="SLED"/>
    <property type="match status" value="1"/>
</dbReference>
<protein>
    <recommendedName>
        <fullName evidence="9">Scm polycomb group protein like 2</fullName>
    </recommendedName>
</protein>
<feature type="domain" description="SLED" evidence="5">
    <location>
        <begin position="89"/>
        <end position="198"/>
    </location>
</feature>
<dbReference type="GO" id="GO:0005634">
    <property type="term" value="C:nucleus"/>
    <property type="evidence" value="ECO:0007669"/>
    <property type="project" value="UniProtKB-SubCell"/>
</dbReference>
<evidence type="ECO:0000259" key="5">
    <source>
        <dbReference type="Pfam" id="PF12140"/>
    </source>
</evidence>
<feature type="compositionally biased region" description="Basic and acidic residues" evidence="4">
    <location>
        <begin position="211"/>
        <end position="226"/>
    </location>
</feature>
<evidence type="ECO:0000256" key="4">
    <source>
        <dbReference type="SAM" id="MobiDB-lite"/>
    </source>
</evidence>
<evidence type="ECO:0000313" key="8">
    <source>
        <dbReference type="Proteomes" id="UP000472268"/>
    </source>
</evidence>
<reference evidence="7" key="2">
    <citation type="submission" date="2025-09" db="UniProtKB">
        <authorList>
            <consortium name="Ensembl"/>
        </authorList>
    </citation>
    <scope>IDENTIFICATION</scope>
</reference>
<dbReference type="Pfam" id="PF17208">
    <property type="entry name" value="RBR"/>
    <property type="match status" value="1"/>
</dbReference>
<feature type="compositionally biased region" description="Polar residues" evidence="4">
    <location>
        <begin position="201"/>
        <end position="210"/>
    </location>
</feature>
<evidence type="ECO:0000259" key="6">
    <source>
        <dbReference type="Pfam" id="PF17208"/>
    </source>
</evidence>
<keyword evidence="2" id="KW-0678">Repressor</keyword>
<feature type="compositionally biased region" description="Polar residues" evidence="4">
    <location>
        <begin position="280"/>
        <end position="297"/>
    </location>
</feature>
<dbReference type="GO" id="GO:0042393">
    <property type="term" value="F:histone binding"/>
    <property type="evidence" value="ECO:0007669"/>
    <property type="project" value="TreeGrafter"/>
</dbReference>
<organism evidence="7 8">
    <name type="scientific">Suricata suricatta</name>
    <name type="common">Meerkat</name>
    <dbReference type="NCBI Taxonomy" id="37032"/>
    <lineage>
        <taxon>Eukaryota</taxon>
        <taxon>Metazoa</taxon>
        <taxon>Chordata</taxon>
        <taxon>Craniata</taxon>
        <taxon>Vertebrata</taxon>
        <taxon>Euteleostomi</taxon>
        <taxon>Mammalia</taxon>
        <taxon>Eutheria</taxon>
        <taxon>Laurasiatheria</taxon>
        <taxon>Carnivora</taxon>
        <taxon>Feliformia</taxon>
        <taxon>Herpestidae</taxon>
        <taxon>Suricata</taxon>
    </lineage>
</organism>
<name>A0A673VCE3_SURSU</name>
<feature type="domain" description="Polycomb group protein RNA binding region" evidence="6">
    <location>
        <begin position="13"/>
        <end position="46"/>
    </location>
</feature>
<dbReference type="GO" id="GO:0003682">
    <property type="term" value="F:chromatin binding"/>
    <property type="evidence" value="ECO:0007669"/>
    <property type="project" value="TreeGrafter"/>
</dbReference>
<evidence type="ECO:0000256" key="2">
    <source>
        <dbReference type="ARBA" id="ARBA00022491"/>
    </source>
</evidence>
<dbReference type="OMA" id="YKILYHA"/>
<feature type="region of interest" description="Disordered" evidence="4">
    <location>
        <begin position="201"/>
        <end position="340"/>
    </location>
</feature>
<dbReference type="PANTHER" id="PTHR12247:SF84">
    <property type="entry name" value="SEX COMB ON MIDLEG-LIKE PROTEIN 2"/>
    <property type="match status" value="1"/>
</dbReference>
<keyword evidence="8" id="KW-1185">Reference proteome</keyword>
<dbReference type="PANTHER" id="PTHR12247">
    <property type="entry name" value="POLYCOMB GROUP PROTEIN"/>
    <property type="match status" value="1"/>
</dbReference>
<keyword evidence="3" id="KW-0539">Nucleus</keyword>
<sequence>MPSPQKTAIILPTQQIRKSGRIKPPLPTLVPKKGSAAKNITPRKKKPPKEKFFPVLCSTSSASINSLIRAHRASNRDATPGTSKIVMSTVCVYVNKHGDCGPHLDQKKIQQLPDHFGPGPVNVVLQRTVQACVNCAFQSKTVFGFLKPDHRGGEVITASFDGETHSVQLPPVNSASFALRFLETLCHSMQCDNLLSSQPFSSYRGNSKSPTELDKSVPVKEDIREKKSPKRPSQEPLPYVVPVSPKFPKTKVHASTEESLSSEGNGMPKEEKLPEDSKSPPLNQGSSLNPDSRNPISIHTAVSGDFSPSVSGTSSSALVGTKSTKSSQYEVKFQMQKKSE</sequence>
<evidence type="ECO:0000256" key="1">
    <source>
        <dbReference type="ARBA" id="ARBA00004123"/>
    </source>
</evidence>
<evidence type="ECO:0000256" key="3">
    <source>
        <dbReference type="ARBA" id="ARBA00023242"/>
    </source>
</evidence>
<proteinExistence type="predicted"/>
<accession>A0A673VCE3</accession>
<feature type="region of interest" description="Disordered" evidence="4">
    <location>
        <begin position="20"/>
        <end position="47"/>
    </location>
</feature>
<dbReference type="AlphaFoldDB" id="A0A673VCE3"/>
<feature type="compositionally biased region" description="Basic and acidic residues" evidence="4">
    <location>
        <begin position="268"/>
        <end position="278"/>
    </location>
</feature>
<comment type="subcellular location">
    <subcellularLocation>
        <location evidence="1">Nucleus</location>
    </subcellularLocation>
</comment>
<evidence type="ECO:0008006" key="9">
    <source>
        <dbReference type="Google" id="ProtNLM"/>
    </source>
</evidence>
<dbReference type="InterPro" id="IPR021987">
    <property type="entry name" value="SLED"/>
</dbReference>
<feature type="compositionally biased region" description="Polar residues" evidence="4">
    <location>
        <begin position="306"/>
        <end position="329"/>
    </location>
</feature>
<dbReference type="Gene3D" id="3.90.1150.190">
    <property type="entry name" value="SLED domain"/>
    <property type="match status" value="1"/>
</dbReference>
<dbReference type="InterPro" id="IPR050548">
    <property type="entry name" value="PcG_chromatin_remod_factors"/>
</dbReference>